<dbReference type="AlphaFoldDB" id="A0A0A0B6Y9"/>
<evidence type="ECO:0000313" key="1">
    <source>
        <dbReference type="EMBL" id="KGM01953.1"/>
    </source>
</evidence>
<dbReference type="RefSeq" id="WP_034630590.1">
    <property type="nucleotide sequence ID" value="NZ_AXNT01000074.1"/>
</dbReference>
<dbReference type="SUPFAM" id="SSF142906">
    <property type="entry name" value="YjbR-like"/>
    <property type="match status" value="1"/>
</dbReference>
<evidence type="ECO:0000313" key="2">
    <source>
        <dbReference type="Proteomes" id="UP000029833"/>
    </source>
</evidence>
<dbReference type="EMBL" id="AXNT01000074">
    <property type="protein sequence ID" value="KGM01953.1"/>
    <property type="molecule type" value="Genomic_DNA"/>
</dbReference>
<dbReference type="STRING" id="1408250.Q760_16315"/>
<comment type="caution">
    <text evidence="1">The sequence shown here is derived from an EMBL/GenBank/DDBJ whole genome shotgun (WGS) entry which is preliminary data.</text>
</comment>
<gene>
    <name evidence="1" type="ORF">Q760_16315</name>
</gene>
<protein>
    <recommendedName>
        <fullName evidence="3">TfoX N-terminal domain-containing protein</fullName>
    </recommendedName>
</protein>
<dbReference type="OrthoDB" id="7950977at2"/>
<sequence length="108" mass="11594">MTTVAQLRKAALDLPEVEEGTHFGMVSFSIRGRGFAAVTEDGAVQLHMDDQDAELGLAAHPTAERLVRMGRPIGIRVPLADVGGQALNGLVHAAWRSRAPKRLAERAD</sequence>
<evidence type="ECO:0008006" key="3">
    <source>
        <dbReference type="Google" id="ProtNLM"/>
    </source>
</evidence>
<reference evidence="1 2" key="1">
    <citation type="submission" date="2013-10" db="EMBL/GenBank/DDBJ databases">
        <authorList>
            <person name="Wang G."/>
            <person name="Zhuang W."/>
        </authorList>
    </citation>
    <scope>NUCLEOTIDE SEQUENCE [LARGE SCALE GENOMIC DNA]</scope>
    <source>
        <strain evidence="1 2">DSM 20118</strain>
    </source>
</reference>
<organism evidence="1 2">
    <name type="scientific">Cellulomonas cellasea DSM 20118</name>
    <dbReference type="NCBI Taxonomy" id="1408250"/>
    <lineage>
        <taxon>Bacteria</taxon>
        <taxon>Bacillati</taxon>
        <taxon>Actinomycetota</taxon>
        <taxon>Actinomycetes</taxon>
        <taxon>Micrococcales</taxon>
        <taxon>Cellulomonadaceae</taxon>
        <taxon>Cellulomonas</taxon>
    </lineage>
</organism>
<keyword evidence="2" id="KW-1185">Reference proteome</keyword>
<accession>A0A0A0B6Y9</accession>
<dbReference type="Proteomes" id="UP000029833">
    <property type="component" value="Unassembled WGS sequence"/>
</dbReference>
<dbReference type="InterPro" id="IPR038056">
    <property type="entry name" value="YjbR-like_sf"/>
</dbReference>
<name>A0A0A0B6Y9_9CELL</name>
<proteinExistence type="predicted"/>